<dbReference type="Proteomes" id="UP000234781">
    <property type="component" value="Chromosome"/>
</dbReference>
<evidence type="ECO:0000256" key="1">
    <source>
        <dbReference type="SAM" id="MobiDB-lite"/>
    </source>
</evidence>
<dbReference type="RefSeq" id="WP_244169019.1">
    <property type="nucleotide sequence ID" value="NZ_CP136962.1"/>
</dbReference>
<keyword evidence="3" id="KW-1185">Reference proteome</keyword>
<name>A0AAF0YUP5_NEIPE</name>
<proteinExistence type="predicted"/>
<evidence type="ECO:0000313" key="3">
    <source>
        <dbReference type="Proteomes" id="UP000234781"/>
    </source>
</evidence>
<gene>
    <name evidence="2" type="ORF">CYJ98_004980</name>
</gene>
<accession>A0AAF0YUP5</accession>
<dbReference type="AlphaFoldDB" id="A0AAF0YUP5"/>
<dbReference type="EMBL" id="CP136962">
    <property type="protein sequence ID" value="WOS99016.1"/>
    <property type="molecule type" value="Genomic_DNA"/>
</dbReference>
<reference evidence="2 3" key="2">
    <citation type="submission" date="2023-10" db="EMBL/GenBank/DDBJ databases">
        <authorList>
            <person name="Choi B."/>
        </authorList>
    </citation>
    <scope>NUCLEOTIDE SEQUENCE [LARGE SCALE GENOMIC DNA]</scope>
    <source>
        <strain evidence="2 3">UMB0023</strain>
    </source>
</reference>
<reference evidence="3" key="1">
    <citation type="submission" date="2017-12" db="EMBL/GenBank/DDBJ databases">
        <title>Phylogenetic diversity of female urinary microbiome.</title>
        <authorList>
            <person name="Thomas-White K."/>
            <person name="Wolfe A.J."/>
        </authorList>
    </citation>
    <scope>NUCLEOTIDE SEQUENCE [LARGE SCALE GENOMIC DNA]</scope>
    <source>
        <strain evidence="3">UMB0023</strain>
    </source>
</reference>
<protein>
    <submittedName>
        <fullName evidence="2">Uncharacterized protein</fullName>
    </submittedName>
</protein>
<feature type="region of interest" description="Disordered" evidence="1">
    <location>
        <begin position="37"/>
        <end position="60"/>
    </location>
</feature>
<organism evidence="2 3">
    <name type="scientific">Neisseria perflava</name>
    <dbReference type="NCBI Taxonomy" id="33053"/>
    <lineage>
        <taxon>Bacteria</taxon>
        <taxon>Pseudomonadati</taxon>
        <taxon>Pseudomonadota</taxon>
        <taxon>Betaproteobacteria</taxon>
        <taxon>Neisseriales</taxon>
        <taxon>Neisseriaceae</taxon>
        <taxon>Neisseria</taxon>
    </lineage>
</organism>
<evidence type="ECO:0000313" key="2">
    <source>
        <dbReference type="EMBL" id="WOS99016.1"/>
    </source>
</evidence>
<sequence length="132" mass="15002">MKQTNKSDRFRRYLNRALLVFWVLLLALVIRACNQPRPRRHGATRAGNARNMGNRPDSRNRFRTCIRGGRAMKTIMDKLANQLNNKEKAIVAVDVVSTILLIVNDGASQKEAIHTVSVIAREAMDRFEEVGK</sequence>